<dbReference type="InterPro" id="IPR023509">
    <property type="entry name" value="DTD-like_sf"/>
</dbReference>
<evidence type="ECO:0000256" key="5">
    <source>
        <dbReference type="HAMAP-Rule" id="MF_00518"/>
    </source>
</evidence>
<dbReference type="Pfam" id="PF02580">
    <property type="entry name" value="Tyr_Deacylase"/>
    <property type="match status" value="1"/>
</dbReference>
<comment type="function">
    <text evidence="5">An aminoacyl-tRNA editing enzyme that deacylates mischarged D-aminoacyl-tRNAs. Also deacylates mischarged glycyl-tRNA(Ala), protecting cells against glycine mischarging by AlaRS. Acts via tRNA-based rather than protein-based catalysis; rejects L-amino acids rather than detecting D-amino acids in the active site. By recycling D-aminoacyl-tRNA to D-amino acids and free tRNA molecules, this enzyme counteracts the toxicity associated with the formation of D-aminoacyl-tRNA entities in vivo and helps enforce protein L-homochirality.</text>
</comment>
<comment type="catalytic activity">
    <reaction evidence="5">
        <text>glycyl-tRNA(Ala) + H2O = tRNA(Ala) + glycine + H(+)</text>
        <dbReference type="Rhea" id="RHEA:53744"/>
        <dbReference type="Rhea" id="RHEA-COMP:9657"/>
        <dbReference type="Rhea" id="RHEA-COMP:13640"/>
        <dbReference type="ChEBI" id="CHEBI:15377"/>
        <dbReference type="ChEBI" id="CHEBI:15378"/>
        <dbReference type="ChEBI" id="CHEBI:57305"/>
        <dbReference type="ChEBI" id="CHEBI:78442"/>
        <dbReference type="ChEBI" id="CHEBI:78522"/>
    </reaction>
</comment>
<dbReference type="GO" id="GO:0000049">
    <property type="term" value="F:tRNA binding"/>
    <property type="evidence" value="ECO:0007669"/>
    <property type="project" value="UniProtKB-UniRule"/>
</dbReference>
<keyword evidence="5 6" id="KW-0378">Hydrolase</keyword>
<dbReference type="HAMAP" id="MF_00518">
    <property type="entry name" value="Deacylase_Dtd"/>
    <property type="match status" value="1"/>
</dbReference>
<protein>
    <recommendedName>
        <fullName evidence="5">D-aminoacyl-tRNA deacylase</fullName>
        <shortName evidence="5">DTD</shortName>
        <ecNumber evidence="5">3.1.1.96</ecNumber>
    </recommendedName>
    <alternativeName>
        <fullName evidence="5">Gly-tRNA(Ala) deacylase</fullName>
        <ecNumber evidence="5">3.1.1.-</ecNumber>
    </alternativeName>
</protein>
<dbReference type="NCBIfam" id="TIGR00256">
    <property type="entry name" value="D-aminoacyl-tRNA deacylase"/>
    <property type="match status" value="1"/>
</dbReference>
<dbReference type="FunFam" id="3.50.80.10:FF:000001">
    <property type="entry name" value="D-aminoacyl-tRNA deacylase"/>
    <property type="match status" value="1"/>
</dbReference>
<dbReference type="EMBL" id="DYXN01000078">
    <property type="protein sequence ID" value="HJE86984.1"/>
    <property type="molecule type" value="Genomic_DNA"/>
</dbReference>
<dbReference type="EC" id="3.1.1.96" evidence="5"/>
<evidence type="ECO:0000313" key="7">
    <source>
        <dbReference type="Proteomes" id="UP000721920"/>
    </source>
</evidence>
<dbReference type="Proteomes" id="UP000721920">
    <property type="component" value="Unassembled WGS sequence"/>
</dbReference>
<comment type="similarity">
    <text evidence="1 5">Belongs to the DTD family.</text>
</comment>
<comment type="domain">
    <text evidence="5">A Gly-cisPro motif from one monomer fits into the active site of the other monomer to allow specific chiral rejection of L-amino acids.</text>
</comment>
<evidence type="ECO:0000256" key="3">
    <source>
        <dbReference type="ARBA" id="ARBA00022555"/>
    </source>
</evidence>
<dbReference type="PANTHER" id="PTHR10472">
    <property type="entry name" value="D-TYROSYL-TRNA TYR DEACYLASE"/>
    <property type="match status" value="1"/>
</dbReference>
<dbReference type="GO" id="GO:0043908">
    <property type="term" value="F:Ser(Gly)-tRNA(Ala) hydrolase activity"/>
    <property type="evidence" value="ECO:0007669"/>
    <property type="project" value="UniProtKB-UniRule"/>
</dbReference>
<keyword evidence="4 5" id="KW-0694">RNA-binding</keyword>
<organism evidence="6 7">
    <name type="scientific">Levilactobacillus hammesii</name>
    <dbReference type="NCBI Taxonomy" id="267633"/>
    <lineage>
        <taxon>Bacteria</taxon>
        <taxon>Bacillati</taxon>
        <taxon>Bacillota</taxon>
        <taxon>Bacilli</taxon>
        <taxon>Lactobacillales</taxon>
        <taxon>Lactobacillaceae</taxon>
        <taxon>Levilactobacillus</taxon>
    </lineage>
</organism>
<reference evidence="6" key="1">
    <citation type="journal article" date="2021" name="PeerJ">
        <title>Extensive microbial diversity within the chicken gut microbiome revealed by metagenomics and culture.</title>
        <authorList>
            <person name="Gilroy R."/>
            <person name="Ravi A."/>
            <person name="Getino M."/>
            <person name="Pursley I."/>
            <person name="Horton D.L."/>
            <person name="Alikhan N.F."/>
            <person name="Baker D."/>
            <person name="Gharbi K."/>
            <person name="Hall N."/>
            <person name="Watson M."/>
            <person name="Adriaenssens E.M."/>
            <person name="Foster-Nyarko E."/>
            <person name="Jarju S."/>
            <person name="Secka A."/>
            <person name="Antonio M."/>
            <person name="Oren A."/>
            <person name="Chaudhuri R.R."/>
            <person name="La Ragione R."/>
            <person name="Hildebrand F."/>
            <person name="Pallen M.J."/>
        </authorList>
    </citation>
    <scope>NUCLEOTIDE SEQUENCE</scope>
    <source>
        <strain evidence="6">CHK173-2145</strain>
    </source>
</reference>
<dbReference type="GO" id="GO:0005737">
    <property type="term" value="C:cytoplasm"/>
    <property type="evidence" value="ECO:0007669"/>
    <property type="project" value="UniProtKB-SubCell"/>
</dbReference>
<dbReference type="GO" id="GO:0051500">
    <property type="term" value="F:D-tyrosyl-tRNA(Tyr) deacylase activity"/>
    <property type="evidence" value="ECO:0007669"/>
    <property type="project" value="TreeGrafter"/>
</dbReference>
<dbReference type="GO" id="GO:0019478">
    <property type="term" value="P:D-amino acid catabolic process"/>
    <property type="evidence" value="ECO:0007669"/>
    <property type="project" value="UniProtKB-UniRule"/>
</dbReference>
<evidence type="ECO:0000256" key="4">
    <source>
        <dbReference type="ARBA" id="ARBA00022884"/>
    </source>
</evidence>
<comment type="subcellular location">
    <subcellularLocation>
        <location evidence="5">Cytoplasm</location>
    </subcellularLocation>
</comment>
<dbReference type="SUPFAM" id="SSF69500">
    <property type="entry name" value="DTD-like"/>
    <property type="match status" value="1"/>
</dbReference>
<keyword evidence="2 5" id="KW-0963">Cytoplasm</keyword>
<proteinExistence type="inferred from homology"/>
<dbReference type="Gene3D" id="3.50.80.10">
    <property type="entry name" value="D-tyrosyl-tRNA(Tyr) deacylase"/>
    <property type="match status" value="1"/>
</dbReference>
<evidence type="ECO:0000256" key="1">
    <source>
        <dbReference type="ARBA" id="ARBA00009673"/>
    </source>
</evidence>
<dbReference type="InterPro" id="IPR003732">
    <property type="entry name" value="Daa-tRNA_deacyls_DTD"/>
</dbReference>
<dbReference type="GO" id="GO:0106026">
    <property type="term" value="F:Gly-tRNA(Ala) deacylase activity"/>
    <property type="evidence" value="ECO:0007669"/>
    <property type="project" value="UniProtKB-UniRule"/>
</dbReference>
<comment type="subunit">
    <text evidence="5">Homodimer.</text>
</comment>
<comment type="catalytic activity">
    <reaction evidence="5">
        <text>a D-aminoacyl-tRNA + H2O = a tRNA + a D-alpha-amino acid + H(+)</text>
        <dbReference type="Rhea" id="RHEA:13953"/>
        <dbReference type="Rhea" id="RHEA-COMP:10123"/>
        <dbReference type="Rhea" id="RHEA-COMP:10124"/>
        <dbReference type="ChEBI" id="CHEBI:15377"/>
        <dbReference type="ChEBI" id="CHEBI:15378"/>
        <dbReference type="ChEBI" id="CHEBI:59871"/>
        <dbReference type="ChEBI" id="CHEBI:78442"/>
        <dbReference type="ChEBI" id="CHEBI:79333"/>
        <dbReference type="EC" id="3.1.1.96"/>
    </reaction>
</comment>
<keyword evidence="3 5" id="KW-0820">tRNA-binding</keyword>
<evidence type="ECO:0000256" key="2">
    <source>
        <dbReference type="ARBA" id="ARBA00022490"/>
    </source>
</evidence>
<name>A0A921F1L6_9LACO</name>
<comment type="caution">
    <text evidence="6">The sequence shown here is derived from an EMBL/GenBank/DDBJ whole genome shotgun (WGS) entry which is preliminary data.</text>
</comment>
<reference evidence="6" key="2">
    <citation type="submission" date="2021-09" db="EMBL/GenBank/DDBJ databases">
        <authorList>
            <person name="Gilroy R."/>
        </authorList>
    </citation>
    <scope>NUCLEOTIDE SEQUENCE</scope>
    <source>
        <strain evidence="6">CHK173-2145</strain>
    </source>
</reference>
<sequence length="148" mass="15795">MRVLLQKVSQASVTIDGEVHGAIQQGFCLLVGAQDSDTSEEVDYLVHKISKLRVFEDAAGKMNLSLADVDGSILSVSQFTLYASTKKGNRPSFTAAGEPAHAQKLYEELNAKLAATGIPVATGVFGADMQVALVNDGPVTIWFDTDHK</sequence>
<dbReference type="CDD" id="cd00563">
    <property type="entry name" value="Dtyr_deacylase"/>
    <property type="match status" value="1"/>
</dbReference>
<gene>
    <name evidence="5 6" type="primary">dtd</name>
    <name evidence="6" type="ORF">K8U88_05290</name>
</gene>
<accession>A0A921F1L6</accession>
<dbReference type="EC" id="3.1.1.-" evidence="5"/>
<evidence type="ECO:0000313" key="6">
    <source>
        <dbReference type="EMBL" id="HJE86984.1"/>
    </source>
</evidence>
<dbReference type="PANTHER" id="PTHR10472:SF5">
    <property type="entry name" value="D-AMINOACYL-TRNA DEACYLASE 1"/>
    <property type="match status" value="1"/>
</dbReference>
<dbReference type="AlphaFoldDB" id="A0A921F1L6"/>
<feature type="short sequence motif" description="Gly-cisPro motif, important for rejection of L-amino acids" evidence="5">
    <location>
        <begin position="137"/>
        <end position="138"/>
    </location>
</feature>